<accession>A0A4C1U6N9</accession>
<organism evidence="1 2">
    <name type="scientific">Eumeta variegata</name>
    <name type="common">Bagworm moth</name>
    <name type="synonym">Eumeta japonica</name>
    <dbReference type="NCBI Taxonomy" id="151549"/>
    <lineage>
        <taxon>Eukaryota</taxon>
        <taxon>Metazoa</taxon>
        <taxon>Ecdysozoa</taxon>
        <taxon>Arthropoda</taxon>
        <taxon>Hexapoda</taxon>
        <taxon>Insecta</taxon>
        <taxon>Pterygota</taxon>
        <taxon>Neoptera</taxon>
        <taxon>Endopterygota</taxon>
        <taxon>Lepidoptera</taxon>
        <taxon>Glossata</taxon>
        <taxon>Ditrysia</taxon>
        <taxon>Tineoidea</taxon>
        <taxon>Psychidae</taxon>
        <taxon>Oiketicinae</taxon>
        <taxon>Eumeta</taxon>
    </lineage>
</organism>
<gene>
    <name evidence="1" type="ORF">EVAR_9809_1</name>
</gene>
<comment type="caution">
    <text evidence="1">The sequence shown here is derived from an EMBL/GenBank/DDBJ whole genome shotgun (WGS) entry which is preliminary data.</text>
</comment>
<keyword evidence="2" id="KW-1185">Reference proteome</keyword>
<dbReference type="AlphaFoldDB" id="A0A4C1U6N9"/>
<dbReference type="EMBL" id="BGZK01000130">
    <property type="protein sequence ID" value="GBP21624.1"/>
    <property type="molecule type" value="Genomic_DNA"/>
</dbReference>
<dbReference type="Proteomes" id="UP000299102">
    <property type="component" value="Unassembled WGS sequence"/>
</dbReference>
<proteinExistence type="predicted"/>
<evidence type="ECO:0000313" key="1">
    <source>
        <dbReference type="EMBL" id="GBP21624.1"/>
    </source>
</evidence>
<sequence length="104" mass="12047">MRDGAYEVHRRAECENALDRLITFIWVSARAARRPARAHVRQRNSEFQGPIFNRSECFHWTRTTHCRVRDSPATDLLIMVDTAKLLKKNSMLLACGVLQKYDSA</sequence>
<evidence type="ECO:0000313" key="2">
    <source>
        <dbReference type="Proteomes" id="UP000299102"/>
    </source>
</evidence>
<reference evidence="1 2" key="1">
    <citation type="journal article" date="2019" name="Commun. Biol.">
        <title>The bagworm genome reveals a unique fibroin gene that provides high tensile strength.</title>
        <authorList>
            <person name="Kono N."/>
            <person name="Nakamura H."/>
            <person name="Ohtoshi R."/>
            <person name="Tomita M."/>
            <person name="Numata K."/>
            <person name="Arakawa K."/>
        </authorList>
    </citation>
    <scope>NUCLEOTIDE SEQUENCE [LARGE SCALE GENOMIC DNA]</scope>
</reference>
<protein>
    <submittedName>
        <fullName evidence="1">Uncharacterized protein</fullName>
    </submittedName>
</protein>
<name>A0A4C1U6N9_EUMVA</name>